<dbReference type="InterPro" id="IPR050261">
    <property type="entry name" value="FrsA_esterase"/>
</dbReference>
<sequence>MDKPRWSRGRSLLPAGLVALAALAAGWLGPSACQGDDAEMLSLNVAGTQVYLHHFAPEASGTKAALLLIPGWPAVGEDVLGLGTGLSGRGIHVFVLHPRGHDPSGGNATFANALEDVAVAWDWLRSASTTDTYGLDAEVCVLAGYSWGGGIALAATAQLPSVRRVISIAGSDHGVFIRRVDADPKYREVYREALKSTQAPSGPVRFDVDADFEELRHTEQVHDLVTIAPRLADRDLLIIAGWDDTQVELEYQVLPFYRALRASGAEGVRVLSFQDGHGFSTVREQLAQGIRDWMILP</sequence>
<reference evidence="4" key="2">
    <citation type="journal article" date="2021" name="Microbiome">
        <title>Successional dynamics and alternative stable states in a saline activated sludge microbial community over 9 years.</title>
        <authorList>
            <person name="Wang Y."/>
            <person name="Ye J."/>
            <person name="Ju F."/>
            <person name="Liu L."/>
            <person name="Boyd J.A."/>
            <person name="Deng Y."/>
            <person name="Parks D.H."/>
            <person name="Jiang X."/>
            <person name="Yin X."/>
            <person name="Woodcroft B.J."/>
            <person name="Tyson G.W."/>
            <person name="Hugenholtz P."/>
            <person name="Polz M.F."/>
            <person name="Zhang T."/>
        </authorList>
    </citation>
    <scope>NUCLEOTIDE SEQUENCE</scope>
    <source>
        <strain evidence="4">HKST-UBA01</strain>
    </source>
</reference>
<dbReference type="AlphaFoldDB" id="A0A956M2G2"/>
<accession>A0A956M2G2</accession>
<dbReference type="Gene3D" id="3.40.50.1820">
    <property type="entry name" value="alpha/beta hydrolase"/>
    <property type="match status" value="1"/>
</dbReference>
<dbReference type="InterPro" id="IPR000073">
    <property type="entry name" value="AB_hydrolase_1"/>
</dbReference>
<evidence type="ECO:0000313" key="4">
    <source>
        <dbReference type="EMBL" id="MCA9728962.1"/>
    </source>
</evidence>
<dbReference type="InterPro" id="IPR029058">
    <property type="entry name" value="AB_hydrolase_fold"/>
</dbReference>
<evidence type="ECO:0000256" key="2">
    <source>
        <dbReference type="ARBA" id="ARBA00038115"/>
    </source>
</evidence>
<evidence type="ECO:0000256" key="1">
    <source>
        <dbReference type="ARBA" id="ARBA00022801"/>
    </source>
</evidence>
<feature type="domain" description="AB hydrolase-1" evidence="3">
    <location>
        <begin position="65"/>
        <end position="173"/>
    </location>
</feature>
<reference evidence="4" key="1">
    <citation type="submission" date="2020-04" db="EMBL/GenBank/DDBJ databases">
        <authorList>
            <person name="Zhang T."/>
        </authorList>
    </citation>
    <scope>NUCLEOTIDE SEQUENCE</scope>
    <source>
        <strain evidence="4">HKST-UBA01</strain>
    </source>
</reference>
<keyword evidence="1 4" id="KW-0378">Hydrolase</keyword>
<organism evidence="4 5">
    <name type="scientific">Eiseniibacteriota bacterium</name>
    <dbReference type="NCBI Taxonomy" id="2212470"/>
    <lineage>
        <taxon>Bacteria</taxon>
        <taxon>Candidatus Eiseniibacteriota</taxon>
    </lineage>
</organism>
<protein>
    <submittedName>
        <fullName evidence="4">Alpha/beta fold hydrolase</fullName>
    </submittedName>
</protein>
<dbReference type="Pfam" id="PF00561">
    <property type="entry name" value="Abhydrolase_1"/>
    <property type="match status" value="1"/>
</dbReference>
<comment type="similarity">
    <text evidence="2">Belongs to the AB hydrolase superfamily. FUS2 hydrolase family.</text>
</comment>
<proteinExistence type="inferred from homology"/>
<gene>
    <name evidence="4" type="ORF">KC729_14820</name>
</gene>
<dbReference type="Proteomes" id="UP000697710">
    <property type="component" value="Unassembled WGS sequence"/>
</dbReference>
<comment type="caution">
    <text evidence="4">The sequence shown here is derived from an EMBL/GenBank/DDBJ whole genome shotgun (WGS) entry which is preliminary data.</text>
</comment>
<name>A0A956M2G2_UNCEI</name>
<dbReference type="PANTHER" id="PTHR22946">
    <property type="entry name" value="DIENELACTONE HYDROLASE DOMAIN-CONTAINING PROTEIN-RELATED"/>
    <property type="match status" value="1"/>
</dbReference>
<dbReference type="SUPFAM" id="SSF53474">
    <property type="entry name" value="alpha/beta-Hydrolases"/>
    <property type="match status" value="1"/>
</dbReference>
<dbReference type="EMBL" id="JAGQHR010000528">
    <property type="protein sequence ID" value="MCA9728962.1"/>
    <property type="molecule type" value="Genomic_DNA"/>
</dbReference>
<evidence type="ECO:0000259" key="3">
    <source>
        <dbReference type="Pfam" id="PF00561"/>
    </source>
</evidence>
<dbReference type="PANTHER" id="PTHR22946:SF9">
    <property type="entry name" value="POLYKETIDE TRANSFERASE AF380"/>
    <property type="match status" value="1"/>
</dbReference>
<dbReference type="GO" id="GO:0052689">
    <property type="term" value="F:carboxylic ester hydrolase activity"/>
    <property type="evidence" value="ECO:0007669"/>
    <property type="project" value="UniProtKB-ARBA"/>
</dbReference>
<evidence type="ECO:0000313" key="5">
    <source>
        <dbReference type="Proteomes" id="UP000697710"/>
    </source>
</evidence>